<proteinExistence type="predicted"/>
<protein>
    <submittedName>
        <fullName evidence="1">Uncharacterized protein</fullName>
    </submittedName>
</protein>
<comment type="caution">
    <text evidence="1">The sequence shown here is derived from an EMBL/GenBank/DDBJ whole genome shotgun (WGS) entry which is preliminary data.</text>
</comment>
<organism evidence="1 2">
    <name type="scientific">Cotesia congregata</name>
    <name type="common">Parasitoid wasp</name>
    <name type="synonym">Apanteles congregatus</name>
    <dbReference type="NCBI Taxonomy" id="51543"/>
    <lineage>
        <taxon>Eukaryota</taxon>
        <taxon>Metazoa</taxon>
        <taxon>Ecdysozoa</taxon>
        <taxon>Arthropoda</taxon>
        <taxon>Hexapoda</taxon>
        <taxon>Insecta</taxon>
        <taxon>Pterygota</taxon>
        <taxon>Neoptera</taxon>
        <taxon>Endopterygota</taxon>
        <taxon>Hymenoptera</taxon>
        <taxon>Apocrita</taxon>
        <taxon>Ichneumonoidea</taxon>
        <taxon>Braconidae</taxon>
        <taxon>Microgastrinae</taxon>
        <taxon>Cotesia</taxon>
    </lineage>
</organism>
<evidence type="ECO:0000313" key="1">
    <source>
        <dbReference type="EMBL" id="CAG5103129.1"/>
    </source>
</evidence>
<accession>A0A8J2HP31</accession>
<dbReference type="EMBL" id="CAJNRD030001123">
    <property type="protein sequence ID" value="CAG5103129.1"/>
    <property type="molecule type" value="Genomic_DNA"/>
</dbReference>
<dbReference type="Proteomes" id="UP000786811">
    <property type="component" value="Unassembled WGS sequence"/>
</dbReference>
<keyword evidence="2" id="KW-1185">Reference proteome</keyword>
<gene>
    <name evidence="1" type="ORF">HICCMSTLAB_LOCUS11355</name>
</gene>
<reference evidence="1" key="1">
    <citation type="submission" date="2021-04" db="EMBL/GenBank/DDBJ databases">
        <authorList>
            <person name="Chebbi M.A.C M."/>
        </authorList>
    </citation>
    <scope>NUCLEOTIDE SEQUENCE</scope>
</reference>
<dbReference type="AlphaFoldDB" id="A0A8J2HP31"/>
<evidence type="ECO:0000313" key="2">
    <source>
        <dbReference type="Proteomes" id="UP000786811"/>
    </source>
</evidence>
<sequence>MSTIQYHKCAESYVDSYCVLKLGSRDMIRFFISFTGREFLNPSIEHTHLWNINCSFMVADSYRMSVRQLSKLFFQPEASVDNFGKEFQKELNRLDKNTASNTI</sequence>
<name>A0A8J2HP31_COTCN</name>